<evidence type="ECO:0000313" key="2">
    <source>
        <dbReference type="Proteomes" id="UP000239863"/>
    </source>
</evidence>
<protein>
    <recommendedName>
        <fullName evidence="3">Permuted papain-like amidase YaeF/Yiix C92 family enzyme</fullName>
    </recommendedName>
</protein>
<reference evidence="1 2" key="1">
    <citation type="submission" date="2018-02" db="EMBL/GenBank/DDBJ databases">
        <title>Genomic Encyclopedia of Archaeal and Bacterial Type Strains, Phase II (KMG-II): from individual species to whole genera.</title>
        <authorList>
            <person name="Goeker M."/>
        </authorList>
    </citation>
    <scope>NUCLEOTIDE SEQUENCE [LARGE SCALE GENOMIC DNA]</scope>
    <source>
        <strain evidence="1 2">DSM 15099</strain>
    </source>
</reference>
<dbReference type="AlphaFoldDB" id="A0A2S6FYU8"/>
<dbReference type="Gene3D" id="3.90.1720.10">
    <property type="entry name" value="endopeptidase domain like (from Nostoc punctiforme)"/>
    <property type="match status" value="1"/>
</dbReference>
<dbReference type="RefSeq" id="WP_104409486.1">
    <property type="nucleotide sequence ID" value="NZ_PTIS01000004.1"/>
</dbReference>
<dbReference type="Proteomes" id="UP000239863">
    <property type="component" value="Unassembled WGS sequence"/>
</dbReference>
<dbReference type="EMBL" id="PTIS01000004">
    <property type="protein sequence ID" value="PPK48746.1"/>
    <property type="molecule type" value="Genomic_DNA"/>
</dbReference>
<sequence>MNDNYIYLVFSKTGTWLSRLITIISKIKYVHSSISFDKSFTTMYSFGRLHPNNPFLGGFVEENLHEGVYKKFIDSECLIYKVKVSEIEFNSIKKEVNRFLEEKYKYKYNFIGLFAILANVPIKRKTHYFCSEFVSEILINCNLYESNKTPSLIKTNDLLKIRNKEIIYEGYINNYYASEELSIVE</sequence>
<organism evidence="1 2">
    <name type="scientific">Clostridium algidicarnis DSM 15099</name>
    <dbReference type="NCBI Taxonomy" id="1121295"/>
    <lineage>
        <taxon>Bacteria</taxon>
        <taxon>Bacillati</taxon>
        <taxon>Bacillota</taxon>
        <taxon>Clostridia</taxon>
        <taxon>Eubacteriales</taxon>
        <taxon>Clostridiaceae</taxon>
        <taxon>Clostridium</taxon>
    </lineage>
</organism>
<evidence type="ECO:0000313" key="1">
    <source>
        <dbReference type="EMBL" id="PPK48746.1"/>
    </source>
</evidence>
<dbReference type="OrthoDB" id="1645744at2"/>
<evidence type="ECO:0008006" key="3">
    <source>
        <dbReference type="Google" id="ProtNLM"/>
    </source>
</evidence>
<accession>A0A2S6FYU8</accession>
<dbReference type="SUPFAM" id="SSF54001">
    <property type="entry name" value="Cysteine proteinases"/>
    <property type="match status" value="1"/>
</dbReference>
<name>A0A2S6FYU8_9CLOT</name>
<proteinExistence type="predicted"/>
<gene>
    <name evidence="1" type="ORF">BD821_1042</name>
</gene>
<dbReference type="InterPro" id="IPR038765">
    <property type="entry name" value="Papain-like_cys_pep_sf"/>
</dbReference>
<comment type="caution">
    <text evidence="1">The sequence shown here is derived from an EMBL/GenBank/DDBJ whole genome shotgun (WGS) entry which is preliminary data.</text>
</comment>